<evidence type="ECO:0000313" key="2">
    <source>
        <dbReference type="Proteomes" id="UP001595766"/>
    </source>
</evidence>
<accession>A0ABV8EQ83</accession>
<proteinExistence type="predicted"/>
<reference evidence="2" key="1">
    <citation type="journal article" date="2019" name="Int. J. Syst. Evol. Microbiol.">
        <title>The Global Catalogue of Microorganisms (GCM) 10K type strain sequencing project: providing services to taxonomists for standard genome sequencing and annotation.</title>
        <authorList>
            <consortium name="The Broad Institute Genomics Platform"/>
            <consortium name="The Broad Institute Genome Sequencing Center for Infectious Disease"/>
            <person name="Wu L."/>
            <person name="Ma J."/>
        </authorList>
    </citation>
    <scope>NUCLEOTIDE SEQUENCE [LARGE SCALE GENOMIC DNA]</scope>
    <source>
        <strain evidence="2">CECT 8551</strain>
    </source>
</reference>
<keyword evidence="2" id="KW-1185">Reference proteome</keyword>
<name>A0ABV8EQ83_9BACT</name>
<dbReference type="EMBL" id="JBHSAV010000086">
    <property type="protein sequence ID" value="MFC3977931.1"/>
    <property type="molecule type" value="Genomic_DNA"/>
</dbReference>
<sequence>MAAVCANGVLTDIRRVKGLLGGIVGWLVGFRKRLFLFFDDFGSICFGLGMTSPT</sequence>
<dbReference type="Proteomes" id="UP001595766">
    <property type="component" value="Unassembled WGS sequence"/>
</dbReference>
<gene>
    <name evidence="1" type="ORF">ACFOUP_16220</name>
</gene>
<dbReference type="RefSeq" id="WP_241297718.1">
    <property type="nucleotide sequence ID" value="NZ_JAKZGR010000038.1"/>
</dbReference>
<evidence type="ECO:0000313" key="1">
    <source>
        <dbReference type="EMBL" id="MFC3977931.1"/>
    </source>
</evidence>
<comment type="caution">
    <text evidence="1">The sequence shown here is derived from an EMBL/GenBank/DDBJ whole genome shotgun (WGS) entry which is preliminary data.</text>
</comment>
<protein>
    <submittedName>
        <fullName evidence="1">Uncharacterized protein</fullName>
    </submittedName>
</protein>
<organism evidence="1 2">
    <name type="scientific">Belliella kenyensis</name>
    <dbReference type="NCBI Taxonomy" id="1472724"/>
    <lineage>
        <taxon>Bacteria</taxon>
        <taxon>Pseudomonadati</taxon>
        <taxon>Bacteroidota</taxon>
        <taxon>Cytophagia</taxon>
        <taxon>Cytophagales</taxon>
        <taxon>Cyclobacteriaceae</taxon>
        <taxon>Belliella</taxon>
    </lineage>
</organism>